<evidence type="ECO:0000256" key="2">
    <source>
        <dbReference type="ARBA" id="ARBA00012154"/>
    </source>
</evidence>
<dbReference type="PANTHER" id="PTHR21090">
    <property type="entry name" value="AROM/DEHYDROQUINATE SYNTHASE"/>
    <property type="match status" value="1"/>
</dbReference>
<dbReference type="PRINTS" id="PR01100">
    <property type="entry name" value="SHIKIMTKNASE"/>
</dbReference>
<dbReference type="EC" id="2.7.1.71" evidence="2"/>
<reference evidence="10 11" key="1">
    <citation type="journal article" date="2024" name="J. Plant Pathol.">
        <title>Sequence and assembly of the genome of Seiridium unicorne, isolate CBS 538.82, causal agent of cypress canker disease.</title>
        <authorList>
            <person name="Scali E."/>
            <person name="Rocca G.D."/>
            <person name="Danti R."/>
            <person name="Garbelotto M."/>
            <person name="Barberini S."/>
            <person name="Baroncelli R."/>
            <person name="Emiliani G."/>
        </authorList>
    </citation>
    <scope>NUCLEOTIDE SEQUENCE [LARGE SCALE GENOMIC DNA]</scope>
    <source>
        <strain evidence="10 11">BM-138-508</strain>
    </source>
</reference>
<evidence type="ECO:0000256" key="8">
    <source>
        <dbReference type="ARBA" id="ARBA00023141"/>
    </source>
</evidence>
<protein>
    <recommendedName>
        <fullName evidence="2">shikimate kinase</fullName>
        <ecNumber evidence="2">2.7.1.71</ecNumber>
    </recommendedName>
</protein>
<organism evidence="10 11">
    <name type="scientific">Seiridium unicorne</name>
    <dbReference type="NCBI Taxonomy" id="138068"/>
    <lineage>
        <taxon>Eukaryota</taxon>
        <taxon>Fungi</taxon>
        <taxon>Dikarya</taxon>
        <taxon>Ascomycota</taxon>
        <taxon>Pezizomycotina</taxon>
        <taxon>Sordariomycetes</taxon>
        <taxon>Xylariomycetidae</taxon>
        <taxon>Amphisphaeriales</taxon>
        <taxon>Sporocadaceae</taxon>
        <taxon>Seiridium</taxon>
    </lineage>
</organism>
<name>A0ABR2UEX9_9PEZI</name>
<dbReference type="HAMAP" id="MF_00109">
    <property type="entry name" value="Shikimate_kinase"/>
    <property type="match status" value="1"/>
</dbReference>
<comment type="catalytic activity">
    <reaction evidence="9">
        <text>shikimate + ATP = 3-phosphoshikimate + ADP + H(+)</text>
        <dbReference type="Rhea" id="RHEA:13121"/>
        <dbReference type="ChEBI" id="CHEBI:15378"/>
        <dbReference type="ChEBI" id="CHEBI:30616"/>
        <dbReference type="ChEBI" id="CHEBI:36208"/>
        <dbReference type="ChEBI" id="CHEBI:145989"/>
        <dbReference type="ChEBI" id="CHEBI:456216"/>
        <dbReference type="EC" id="2.7.1.71"/>
    </reaction>
</comment>
<dbReference type="Gene3D" id="3.40.50.300">
    <property type="entry name" value="P-loop containing nucleotide triphosphate hydrolases"/>
    <property type="match status" value="1"/>
</dbReference>
<evidence type="ECO:0000256" key="4">
    <source>
        <dbReference type="ARBA" id="ARBA00022679"/>
    </source>
</evidence>
<evidence type="ECO:0000256" key="9">
    <source>
        <dbReference type="ARBA" id="ARBA00048567"/>
    </source>
</evidence>
<evidence type="ECO:0000256" key="5">
    <source>
        <dbReference type="ARBA" id="ARBA00022741"/>
    </source>
</evidence>
<evidence type="ECO:0000256" key="6">
    <source>
        <dbReference type="ARBA" id="ARBA00022777"/>
    </source>
</evidence>
<comment type="caution">
    <text evidence="10">The sequence shown here is derived from an EMBL/GenBank/DDBJ whole genome shotgun (WGS) entry which is preliminary data.</text>
</comment>
<keyword evidence="11" id="KW-1185">Reference proteome</keyword>
<keyword evidence="5" id="KW-0547">Nucleotide-binding</keyword>
<comment type="pathway">
    <text evidence="1">Metabolic intermediate biosynthesis; chorismate biosynthesis; chorismate from D-erythrose 4-phosphate and phosphoenolpyruvate: step 5/7.</text>
</comment>
<dbReference type="InterPro" id="IPR027417">
    <property type="entry name" value="P-loop_NTPase"/>
</dbReference>
<dbReference type="CDD" id="cd00464">
    <property type="entry name" value="SK"/>
    <property type="match status" value="1"/>
</dbReference>
<dbReference type="PROSITE" id="PS01128">
    <property type="entry name" value="SHIKIMATE_KINASE"/>
    <property type="match status" value="1"/>
</dbReference>
<dbReference type="InterPro" id="IPR000623">
    <property type="entry name" value="Shikimate_kinase/TSH1"/>
</dbReference>
<dbReference type="Pfam" id="PF01202">
    <property type="entry name" value="SKI"/>
    <property type="match status" value="1"/>
</dbReference>
<gene>
    <name evidence="10" type="ORF">SUNI508_11961</name>
</gene>
<dbReference type="SUPFAM" id="SSF52540">
    <property type="entry name" value="P-loop containing nucleoside triphosphate hydrolases"/>
    <property type="match status" value="1"/>
</dbReference>
<evidence type="ECO:0000256" key="7">
    <source>
        <dbReference type="ARBA" id="ARBA00022840"/>
    </source>
</evidence>
<evidence type="ECO:0000313" key="11">
    <source>
        <dbReference type="Proteomes" id="UP001408356"/>
    </source>
</evidence>
<dbReference type="PANTHER" id="PTHR21090:SF5">
    <property type="entry name" value="PENTAFUNCTIONAL AROM POLYPEPTIDE"/>
    <property type="match status" value="1"/>
</dbReference>
<evidence type="ECO:0000313" key="10">
    <source>
        <dbReference type="EMBL" id="KAK9413185.1"/>
    </source>
</evidence>
<keyword evidence="3" id="KW-0028">Amino-acid biosynthesis</keyword>
<accession>A0ABR2UEX9</accession>
<dbReference type="Proteomes" id="UP001408356">
    <property type="component" value="Unassembled WGS sequence"/>
</dbReference>
<keyword evidence="4" id="KW-0808">Transferase</keyword>
<sequence>MENSIFLIGLTGVGKTTTGQRLSRLLDWKFIDLDAELEDELGMTCPDIIRKFGWAEFRDREAQALERLMKTHQRKHVVSCGGGVVETQRARALLAQWHAQGIVLLVRHPDVGELVSELKTTDKRRMVSKENLEEIFQRRTPWLEECSNCCYINTRRDSDHDGIPIELQDFLQQLHSICGATEAT</sequence>
<evidence type="ECO:0000256" key="3">
    <source>
        <dbReference type="ARBA" id="ARBA00022605"/>
    </source>
</evidence>
<dbReference type="InterPro" id="IPR023000">
    <property type="entry name" value="Shikimate_kinase_CS"/>
</dbReference>
<keyword evidence="7" id="KW-0067">ATP-binding</keyword>
<dbReference type="InterPro" id="IPR031322">
    <property type="entry name" value="Shikimate/glucono_kinase"/>
</dbReference>
<keyword evidence="6" id="KW-0418">Kinase</keyword>
<proteinExistence type="inferred from homology"/>
<keyword evidence="8" id="KW-0057">Aromatic amino acid biosynthesis</keyword>
<dbReference type="EMBL" id="JARVKF010000441">
    <property type="protein sequence ID" value="KAK9413185.1"/>
    <property type="molecule type" value="Genomic_DNA"/>
</dbReference>
<evidence type="ECO:0000256" key="1">
    <source>
        <dbReference type="ARBA" id="ARBA00004842"/>
    </source>
</evidence>